<feature type="compositionally biased region" description="Basic residues" evidence="1">
    <location>
        <begin position="44"/>
        <end position="57"/>
    </location>
</feature>
<dbReference type="Proteomes" id="UP001610563">
    <property type="component" value="Unassembled WGS sequence"/>
</dbReference>
<name>A0ABR4FVY8_9EURO</name>
<feature type="compositionally biased region" description="Gly residues" evidence="1">
    <location>
        <begin position="1"/>
        <end position="11"/>
    </location>
</feature>
<sequence>MGRGCRAGGSCNGDDLEKAGSGGFNGVDSRKASSGGFLETAAKKKERMQKKEKKSGRKSTESSTYSVGLAWLMCIITDHYDYVPPLSSPHFLPSFFARVSHRHLTL</sequence>
<organism evidence="2 3">
    <name type="scientific">Aspergillus keveii</name>
    <dbReference type="NCBI Taxonomy" id="714993"/>
    <lineage>
        <taxon>Eukaryota</taxon>
        <taxon>Fungi</taxon>
        <taxon>Dikarya</taxon>
        <taxon>Ascomycota</taxon>
        <taxon>Pezizomycotina</taxon>
        <taxon>Eurotiomycetes</taxon>
        <taxon>Eurotiomycetidae</taxon>
        <taxon>Eurotiales</taxon>
        <taxon>Aspergillaceae</taxon>
        <taxon>Aspergillus</taxon>
        <taxon>Aspergillus subgen. Nidulantes</taxon>
    </lineage>
</organism>
<reference evidence="2 3" key="1">
    <citation type="submission" date="2024-07" db="EMBL/GenBank/DDBJ databases">
        <title>Section-level genome sequencing and comparative genomics of Aspergillus sections Usti and Cavernicolus.</title>
        <authorList>
            <consortium name="Lawrence Berkeley National Laboratory"/>
            <person name="Nybo J.L."/>
            <person name="Vesth T.C."/>
            <person name="Theobald S."/>
            <person name="Frisvad J.C."/>
            <person name="Larsen T.O."/>
            <person name="Kjaerboelling I."/>
            <person name="Rothschild-Mancinelli K."/>
            <person name="Lyhne E.K."/>
            <person name="Kogle M.E."/>
            <person name="Barry K."/>
            <person name="Clum A."/>
            <person name="Na H."/>
            <person name="Ledsgaard L."/>
            <person name="Lin J."/>
            <person name="Lipzen A."/>
            <person name="Kuo A."/>
            <person name="Riley R."/>
            <person name="Mondo S."/>
            <person name="Labutti K."/>
            <person name="Haridas S."/>
            <person name="Pangalinan J."/>
            <person name="Salamov A.A."/>
            <person name="Simmons B.A."/>
            <person name="Magnuson J.K."/>
            <person name="Chen J."/>
            <person name="Drula E."/>
            <person name="Henrissat B."/>
            <person name="Wiebenga A."/>
            <person name="Lubbers R.J."/>
            <person name="Gomes A.C."/>
            <person name="Makela M.R."/>
            <person name="Stajich J."/>
            <person name="Grigoriev I.V."/>
            <person name="Mortensen U.H."/>
            <person name="De Vries R.P."/>
            <person name="Baker S.E."/>
            <person name="Andersen M.R."/>
        </authorList>
    </citation>
    <scope>NUCLEOTIDE SEQUENCE [LARGE SCALE GENOMIC DNA]</scope>
    <source>
        <strain evidence="2 3">CBS 209.92</strain>
    </source>
</reference>
<protein>
    <submittedName>
        <fullName evidence="2">Uncharacterized protein</fullName>
    </submittedName>
</protein>
<evidence type="ECO:0000313" key="3">
    <source>
        <dbReference type="Proteomes" id="UP001610563"/>
    </source>
</evidence>
<proteinExistence type="predicted"/>
<comment type="caution">
    <text evidence="2">The sequence shown here is derived from an EMBL/GenBank/DDBJ whole genome shotgun (WGS) entry which is preliminary data.</text>
</comment>
<evidence type="ECO:0000313" key="2">
    <source>
        <dbReference type="EMBL" id="KAL2787447.1"/>
    </source>
</evidence>
<dbReference type="EMBL" id="JBFTWV010000096">
    <property type="protein sequence ID" value="KAL2787447.1"/>
    <property type="molecule type" value="Genomic_DNA"/>
</dbReference>
<accession>A0ABR4FVY8</accession>
<evidence type="ECO:0000256" key="1">
    <source>
        <dbReference type="SAM" id="MobiDB-lite"/>
    </source>
</evidence>
<keyword evidence="3" id="KW-1185">Reference proteome</keyword>
<gene>
    <name evidence="2" type="ORF">BJX66DRAFT_283930</name>
</gene>
<feature type="region of interest" description="Disordered" evidence="1">
    <location>
        <begin position="1"/>
        <end position="64"/>
    </location>
</feature>